<comment type="caution">
    <text evidence="15">The sequence shown here is derived from an EMBL/GenBank/DDBJ whole genome shotgun (WGS) entry which is preliminary data.</text>
</comment>
<keyword evidence="9 12" id="KW-0472">Membrane</keyword>
<evidence type="ECO:0000256" key="2">
    <source>
        <dbReference type="ARBA" id="ARBA00006415"/>
    </source>
</evidence>
<keyword evidence="6 12" id="KW-1133">Transmembrane helix</keyword>
<evidence type="ECO:0000256" key="11">
    <source>
        <dbReference type="SAM" id="MobiDB-lite"/>
    </source>
</evidence>
<dbReference type="Pfam" id="PF08172">
    <property type="entry name" value="CASP_C"/>
    <property type="match status" value="1"/>
</dbReference>
<evidence type="ECO:0000256" key="3">
    <source>
        <dbReference type="ARBA" id="ARBA00018691"/>
    </source>
</evidence>
<sequence>MTAEVDTFSSAINFWKNANLGSLQTELDQQGLEIIEKQKDGLISRKKLAEQTRDFKKLGDDEKLQQFKALLKGYQTEIDSLTKRTKYSENSFLSIYKLLADAPDPTPFLETAVEQGTKLIDQDTLRSENASLRQQLEEANKHLSVVKESASEASTWKHKYEELEAKYEKNINETVAKKEQENKSQLNEKIRFYKEREHDLQRQLSHAHDQLTQLKHSHDDSQAKLIDHSSKYGAYEEVVAKLAELDIVVMDLERSNAKVVEAQSKNEMLKEEIANLKNQKSKNHSDDYQEPQRQAEMTRLITDLDNYKEMLQKTEARLGKKVKDLTTQLSTKSAEIENIRESLKKYEDYDEIKRELEIMKYVEFSTGDDDDEYQFDAEGVLKTNPDNKDSLEMRLITKNKKLENTNTAIKSSLADSQKALEIANSELESVRKTLVEQKSLIEKLEEDVYRIDQSKSEVGSGALTSSSSAVNLNFLSQPAADSPRASFDASSREDKSILPIITGQRDRFRQRNAQLEEELKKQQSVMDDLRGEVDMLKQDNLKLYEKLKFVHVWREERSNGRQPSASVVSMSDTSGSPYRRVGEGTSNGRSDDPADKYGKLYEENMNPFTQFHRREENRRYHALNPAEKMTLSLTRLFVSNKWSRYFFIIYSLLLHMLVMVTLYQLSLWEECRHDHETPNFANPMGINDNGEGMAGGAML</sequence>
<dbReference type="AlphaFoldDB" id="A0A8H7UBZ0"/>
<evidence type="ECO:0000259" key="13">
    <source>
        <dbReference type="Pfam" id="PF08172"/>
    </source>
</evidence>
<feature type="coiled-coil region" evidence="10">
    <location>
        <begin position="413"/>
        <end position="447"/>
    </location>
</feature>
<organism evidence="15 16">
    <name type="scientific">Mortierella isabellina</name>
    <name type="common">Filamentous fungus</name>
    <name type="synonym">Umbelopsis isabellina</name>
    <dbReference type="NCBI Taxonomy" id="91625"/>
    <lineage>
        <taxon>Eukaryota</taxon>
        <taxon>Fungi</taxon>
        <taxon>Fungi incertae sedis</taxon>
        <taxon>Mucoromycota</taxon>
        <taxon>Mucoromycotina</taxon>
        <taxon>Umbelopsidomycetes</taxon>
        <taxon>Umbelopsidales</taxon>
        <taxon>Umbelopsidaceae</taxon>
        <taxon>Umbelopsis</taxon>
    </lineage>
</organism>
<comment type="similarity">
    <text evidence="2">Belongs to the CASP family.</text>
</comment>
<dbReference type="PANTHER" id="PTHR14043">
    <property type="entry name" value="CCAAT DISPLACEMENT PROTEIN-RELATED"/>
    <property type="match status" value="1"/>
</dbReference>
<evidence type="ECO:0000256" key="9">
    <source>
        <dbReference type="ARBA" id="ARBA00023136"/>
    </source>
</evidence>
<evidence type="ECO:0000256" key="7">
    <source>
        <dbReference type="ARBA" id="ARBA00023034"/>
    </source>
</evidence>
<dbReference type="Pfam" id="PF25398">
    <property type="entry name" value="CUX1_N"/>
    <property type="match status" value="1"/>
</dbReference>
<evidence type="ECO:0000256" key="10">
    <source>
        <dbReference type="SAM" id="Coils"/>
    </source>
</evidence>
<feature type="coiled-coil region" evidence="10">
    <location>
        <begin position="122"/>
        <end position="203"/>
    </location>
</feature>
<keyword evidence="7" id="KW-0333">Golgi apparatus</keyword>
<dbReference type="PANTHER" id="PTHR14043:SF2">
    <property type="entry name" value="HOMEOBOX PROTEIN CUT"/>
    <property type="match status" value="1"/>
</dbReference>
<gene>
    <name evidence="15" type="ORF">INT43_004331</name>
</gene>
<dbReference type="Proteomes" id="UP000654370">
    <property type="component" value="Unassembled WGS sequence"/>
</dbReference>
<dbReference type="InterPro" id="IPR012955">
    <property type="entry name" value="CASP_C"/>
</dbReference>
<name>A0A8H7UBZ0_MORIS</name>
<keyword evidence="8 10" id="KW-0175">Coiled coil</keyword>
<evidence type="ECO:0000256" key="8">
    <source>
        <dbReference type="ARBA" id="ARBA00023054"/>
    </source>
</evidence>
<comment type="subcellular location">
    <subcellularLocation>
        <location evidence="1">Golgi apparatus membrane</location>
        <topology evidence="1">Single-pass type IV membrane protein</topology>
    </subcellularLocation>
</comment>
<feature type="coiled-coil region" evidence="10">
    <location>
        <begin position="252"/>
        <end position="342"/>
    </location>
</feature>
<reference evidence="15" key="1">
    <citation type="submission" date="2020-12" db="EMBL/GenBank/DDBJ databases">
        <title>Metabolic potential, ecology and presence of endohyphal bacteria is reflected in genomic diversity of Mucoromycotina.</title>
        <authorList>
            <person name="Muszewska A."/>
            <person name="Okrasinska A."/>
            <person name="Steczkiewicz K."/>
            <person name="Drgas O."/>
            <person name="Orlowska M."/>
            <person name="Perlinska-Lenart U."/>
            <person name="Aleksandrzak-Piekarczyk T."/>
            <person name="Szatraj K."/>
            <person name="Zielenkiewicz U."/>
            <person name="Pilsyk S."/>
            <person name="Malc E."/>
            <person name="Mieczkowski P."/>
            <person name="Kruszewska J.S."/>
            <person name="Biernat P."/>
            <person name="Pawlowska J."/>
        </authorList>
    </citation>
    <scope>NUCLEOTIDE SEQUENCE</scope>
    <source>
        <strain evidence="15">WA0000067209</strain>
    </source>
</reference>
<dbReference type="EMBL" id="JAEPQZ010000013">
    <property type="protein sequence ID" value="KAG2174308.1"/>
    <property type="molecule type" value="Genomic_DNA"/>
</dbReference>
<dbReference type="GO" id="GO:0000139">
    <property type="term" value="C:Golgi membrane"/>
    <property type="evidence" value="ECO:0007669"/>
    <property type="project" value="UniProtKB-SubCell"/>
</dbReference>
<evidence type="ECO:0000256" key="12">
    <source>
        <dbReference type="SAM" id="Phobius"/>
    </source>
</evidence>
<dbReference type="InterPro" id="IPR057476">
    <property type="entry name" value="Cux_N"/>
</dbReference>
<feature type="coiled-coil region" evidence="10">
    <location>
        <begin position="505"/>
        <end position="546"/>
    </location>
</feature>
<keyword evidence="4" id="KW-0813">Transport</keyword>
<feature type="domain" description="Cux N-terminal" evidence="14">
    <location>
        <begin position="5"/>
        <end position="115"/>
    </location>
</feature>
<feature type="domain" description="CASP C-terminal" evidence="13">
    <location>
        <begin position="423"/>
        <end position="666"/>
    </location>
</feature>
<feature type="transmembrane region" description="Helical" evidence="12">
    <location>
        <begin position="642"/>
        <end position="663"/>
    </location>
</feature>
<dbReference type="GO" id="GO:0006891">
    <property type="term" value="P:intra-Golgi vesicle-mediated transport"/>
    <property type="evidence" value="ECO:0007669"/>
    <property type="project" value="InterPro"/>
</dbReference>
<proteinExistence type="inferred from homology"/>
<evidence type="ECO:0000256" key="1">
    <source>
        <dbReference type="ARBA" id="ARBA00004409"/>
    </source>
</evidence>
<dbReference type="OrthoDB" id="10257567at2759"/>
<evidence type="ECO:0000313" key="16">
    <source>
        <dbReference type="Proteomes" id="UP000654370"/>
    </source>
</evidence>
<feature type="compositionally biased region" description="Polar residues" evidence="11">
    <location>
        <begin position="561"/>
        <end position="576"/>
    </location>
</feature>
<keyword evidence="5 12" id="KW-0812">Transmembrane</keyword>
<feature type="coiled-coil region" evidence="10">
    <location>
        <begin position="32"/>
        <end position="84"/>
    </location>
</feature>
<protein>
    <recommendedName>
        <fullName evidence="3">Protein CASP</fullName>
    </recommendedName>
</protein>
<accession>A0A8H7UBZ0</accession>
<evidence type="ECO:0000256" key="4">
    <source>
        <dbReference type="ARBA" id="ARBA00022448"/>
    </source>
</evidence>
<evidence type="ECO:0000256" key="6">
    <source>
        <dbReference type="ARBA" id="ARBA00022989"/>
    </source>
</evidence>
<feature type="region of interest" description="Disordered" evidence="11">
    <location>
        <begin position="561"/>
        <end position="595"/>
    </location>
</feature>
<evidence type="ECO:0000259" key="14">
    <source>
        <dbReference type="Pfam" id="PF25398"/>
    </source>
</evidence>
<evidence type="ECO:0000256" key="5">
    <source>
        <dbReference type="ARBA" id="ARBA00022692"/>
    </source>
</evidence>
<evidence type="ECO:0000313" key="15">
    <source>
        <dbReference type="EMBL" id="KAG2174308.1"/>
    </source>
</evidence>
<keyword evidence="16" id="KW-1185">Reference proteome</keyword>